<dbReference type="FunFam" id="3.30.460.10:FF:000002">
    <property type="entry name" value="Poly(A) polymerase alpha, putative"/>
    <property type="match status" value="1"/>
</dbReference>
<evidence type="ECO:0000256" key="6">
    <source>
        <dbReference type="ARBA" id="ARBA00022723"/>
    </source>
</evidence>
<keyword evidence="20" id="KW-1185">Reference proteome</keyword>
<evidence type="ECO:0000259" key="18">
    <source>
        <dbReference type="Pfam" id="PF20750"/>
    </source>
</evidence>
<feature type="compositionally biased region" description="Polar residues" evidence="15">
    <location>
        <begin position="1"/>
        <end position="18"/>
    </location>
</feature>
<evidence type="ECO:0000256" key="9">
    <source>
        <dbReference type="ARBA" id="ARBA00022842"/>
    </source>
</evidence>
<comment type="subcellular location">
    <subcellularLocation>
        <location evidence="2 12">Nucleus</location>
    </subcellularLocation>
</comment>
<comment type="function">
    <text evidence="12">Polymerase that creates the 3'-poly(A) tail of mRNA's.</text>
</comment>
<keyword evidence="6 14" id="KW-0479">Metal-binding</keyword>
<evidence type="ECO:0000313" key="19">
    <source>
        <dbReference type="EMBL" id="ODN02179.1"/>
    </source>
</evidence>
<feature type="binding site" evidence="14">
    <location>
        <position position="116"/>
    </location>
    <ligand>
        <name>Mg(2+)</name>
        <dbReference type="ChEBI" id="CHEBI:18420"/>
        <label>1</label>
        <note>catalytic</note>
    </ligand>
</feature>
<evidence type="ECO:0000256" key="7">
    <source>
        <dbReference type="ARBA" id="ARBA00022741"/>
    </source>
</evidence>
<dbReference type="Pfam" id="PF20750">
    <property type="entry name" value="PAP_NTPase"/>
    <property type="match status" value="1"/>
</dbReference>
<reference evidence="19 20" key="1">
    <citation type="journal article" date="2016" name="Genome Biol. Evol.">
        <title>Gene Family Evolution Reflects Adaptation to Soil Environmental Stressors in the Genome of the Collembolan Orchesella cincta.</title>
        <authorList>
            <person name="Faddeeva-Vakhrusheva A."/>
            <person name="Derks M.F."/>
            <person name="Anvar S.Y."/>
            <person name="Agamennone V."/>
            <person name="Suring W."/>
            <person name="Smit S."/>
            <person name="van Straalen N.M."/>
            <person name="Roelofs D."/>
        </authorList>
    </citation>
    <scope>NUCLEOTIDE SEQUENCE [LARGE SCALE GENOMIC DNA]</scope>
    <source>
        <tissue evidence="19">Mixed pool</tissue>
    </source>
</reference>
<dbReference type="SUPFAM" id="SSF55003">
    <property type="entry name" value="PAP/Archaeal CCA-adding enzyme, C-terminal domain"/>
    <property type="match status" value="1"/>
</dbReference>
<dbReference type="Pfam" id="PF04926">
    <property type="entry name" value="PAP_RNA-bind"/>
    <property type="match status" value="2"/>
</dbReference>
<dbReference type="PIRSF" id="PIRSF018425">
    <property type="entry name" value="PolyA_polymerase"/>
    <property type="match status" value="1"/>
</dbReference>
<evidence type="ECO:0000256" key="12">
    <source>
        <dbReference type="PIRNR" id="PIRNR018425"/>
    </source>
</evidence>
<evidence type="ECO:0000256" key="11">
    <source>
        <dbReference type="ARBA" id="ARBA00048830"/>
    </source>
</evidence>
<organism evidence="19 20">
    <name type="scientific">Orchesella cincta</name>
    <name type="common">Springtail</name>
    <name type="synonym">Podura cincta</name>
    <dbReference type="NCBI Taxonomy" id="48709"/>
    <lineage>
        <taxon>Eukaryota</taxon>
        <taxon>Metazoa</taxon>
        <taxon>Ecdysozoa</taxon>
        <taxon>Arthropoda</taxon>
        <taxon>Hexapoda</taxon>
        <taxon>Collembola</taxon>
        <taxon>Entomobryomorpha</taxon>
        <taxon>Entomobryoidea</taxon>
        <taxon>Orchesellidae</taxon>
        <taxon>Orchesellinae</taxon>
        <taxon>Orchesella</taxon>
    </lineage>
</organism>
<feature type="compositionally biased region" description="Polar residues" evidence="15">
    <location>
        <begin position="531"/>
        <end position="543"/>
    </location>
</feature>
<dbReference type="GO" id="GO:0031123">
    <property type="term" value="P:RNA 3'-end processing"/>
    <property type="evidence" value="ECO:0007669"/>
    <property type="project" value="InterPro"/>
</dbReference>
<dbReference type="InterPro" id="IPR014492">
    <property type="entry name" value="PolyA_polymerase"/>
</dbReference>
<dbReference type="InterPro" id="IPR011068">
    <property type="entry name" value="NuclTrfase_I-like_C"/>
</dbReference>
<feature type="domain" description="Poly(A) polymerase RNA-binding" evidence="16">
    <location>
        <begin position="432"/>
        <end position="496"/>
    </location>
</feature>
<feature type="binding site" evidence="14">
    <location>
        <position position="114"/>
    </location>
    <ligand>
        <name>Mg(2+)</name>
        <dbReference type="ChEBI" id="CHEBI:18420"/>
        <label>2</label>
        <note>catalytic</note>
    </ligand>
</feature>
<proteinExistence type="inferred from homology"/>
<dbReference type="GO" id="GO:0046872">
    <property type="term" value="F:metal ion binding"/>
    <property type="evidence" value="ECO:0007669"/>
    <property type="project" value="UniProtKB-KW"/>
</dbReference>
<dbReference type="Gene3D" id="3.30.70.590">
    <property type="entry name" value="Poly(A) polymerase predicted RNA binding domain"/>
    <property type="match status" value="1"/>
</dbReference>
<dbReference type="OrthoDB" id="412748at2759"/>
<keyword evidence="8 12" id="KW-0067">ATP-binding</keyword>
<evidence type="ECO:0000256" key="10">
    <source>
        <dbReference type="ARBA" id="ARBA00023242"/>
    </source>
</evidence>
<feature type="binding site" evidence="13">
    <location>
        <position position="229"/>
    </location>
    <ligand>
        <name>ATP</name>
        <dbReference type="ChEBI" id="CHEBI:30616"/>
    </ligand>
</feature>
<evidence type="ECO:0000256" key="8">
    <source>
        <dbReference type="ARBA" id="ARBA00022840"/>
    </source>
</evidence>
<dbReference type="InterPro" id="IPR007012">
    <property type="entry name" value="PolA_pol_cen_dom"/>
</dbReference>
<comment type="cofactor">
    <cofactor evidence="14">
        <name>Mg(2+)</name>
        <dbReference type="ChEBI" id="CHEBI:18420"/>
    </cofactor>
    <text evidence="14">Binds 2 magnesium ions. Also active with manganese.</text>
</comment>
<dbReference type="InterPro" id="IPR048840">
    <property type="entry name" value="PolA_pol_NTPase"/>
</dbReference>
<comment type="caution">
    <text evidence="19">The sequence shown here is derived from an EMBL/GenBank/DDBJ whole genome shotgun (WGS) entry which is preliminary data.</text>
</comment>
<evidence type="ECO:0000256" key="2">
    <source>
        <dbReference type="ARBA" id="ARBA00004123"/>
    </source>
</evidence>
<accession>A0A1D2NA90</accession>
<dbReference type="EMBL" id="LJIJ01000122">
    <property type="protein sequence ID" value="ODN02179.1"/>
    <property type="molecule type" value="Genomic_DNA"/>
</dbReference>
<dbReference type="FunFam" id="1.10.1410.10:FF:000001">
    <property type="entry name" value="Putative poly(A) polymerase gamma"/>
    <property type="match status" value="1"/>
</dbReference>
<dbReference type="GO" id="GO:0005634">
    <property type="term" value="C:nucleus"/>
    <property type="evidence" value="ECO:0007669"/>
    <property type="project" value="UniProtKB-SubCell"/>
</dbReference>
<dbReference type="GO" id="GO:0003723">
    <property type="term" value="F:RNA binding"/>
    <property type="evidence" value="ECO:0007669"/>
    <property type="project" value="UniProtKB-UniRule"/>
</dbReference>
<dbReference type="Pfam" id="PF04928">
    <property type="entry name" value="PAP_central"/>
    <property type="match status" value="1"/>
</dbReference>
<feature type="region of interest" description="Disordered" evidence="15">
    <location>
        <begin position="504"/>
        <end position="564"/>
    </location>
</feature>
<dbReference type="SUPFAM" id="SSF81301">
    <property type="entry name" value="Nucleotidyltransferase"/>
    <property type="match status" value="1"/>
</dbReference>
<keyword evidence="4 12" id="KW-0507">mRNA processing</keyword>
<evidence type="ECO:0000256" key="1">
    <source>
        <dbReference type="ARBA" id="ARBA00001936"/>
    </source>
</evidence>
<dbReference type="Proteomes" id="UP000094527">
    <property type="component" value="Unassembled WGS sequence"/>
</dbReference>
<evidence type="ECO:0000259" key="17">
    <source>
        <dbReference type="Pfam" id="PF04928"/>
    </source>
</evidence>
<evidence type="ECO:0000256" key="14">
    <source>
        <dbReference type="PIRSR" id="PIRSR018425-2"/>
    </source>
</evidence>
<comment type="cofactor">
    <cofactor evidence="1">
        <name>Mn(2+)</name>
        <dbReference type="ChEBI" id="CHEBI:29035"/>
    </cofactor>
</comment>
<gene>
    <name evidence="19" type="ORF">Ocin01_04517</name>
</gene>
<dbReference type="InterPro" id="IPR043519">
    <property type="entry name" value="NT_sf"/>
</dbReference>
<feature type="binding site" evidence="14">
    <location>
        <position position="116"/>
    </location>
    <ligand>
        <name>Mg(2+)</name>
        <dbReference type="ChEBI" id="CHEBI:18420"/>
        <label>2</label>
        <note>catalytic</note>
    </ligand>
</feature>
<feature type="compositionally biased region" description="Low complexity" evidence="15">
    <location>
        <begin position="544"/>
        <end position="555"/>
    </location>
</feature>
<dbReference type="EC" id="2.7.7.19" evidence="12"/>
<dbReference type="STRING" id="48709.A0A1D2NA90"/>
<dbReference type="OMA" id="PAYPAMC"/>
<keyword evidence="9 14" id="KW-0460">Magnesium</keyword>
<dbReference type="CDD" id="cd05402">
    <property type="entry name" value="NT_PAP_TUTase"/>
    <property type="match status" value="1"/>
</dbReference>
<evidence type="ECO:0000313" key="20">
    <source>
        <dbReference type="Proteomes" id="UP000094527"/>
    </source>
</evidence>
<evidence type="ECO:0000256" key="3">
    <source>
        <dbReference type="ARBA" id="ARBA00010912"/>
    </source>
</evidence>
<dbReference type="InterPro" id="IPR007010">
    <property type="entry name" value="PolA_pol_RNA-bd_dom"/>
</dbReference>
<dbReference type="GO" id="GO:0006397">
    <property type="term" value="P:mRNA processing"/>
    <property type="evidence" value="ECO:0007669"/>
    <property type="project" value="UniProtKB-KW"/>
</dbReference>
<feature type="binding site" evidence="13">
    <location>
        <position position="238"/>
    </location>
    <ligand>
        <name>ATP</name>
        <dbReference type="ChEBI" id="CHEBI:30616"/>
    </ligand>
</feature>
<dbReference type="AlphaFoldDB" id="A0A1D2NA90"/>
<feature type="domain" description="Poly(A) polymerase nucleotidyltransferase" evidence="18">
    <location>
        <begin position="22"/>
        <end position="215"/>
    </location>
</feature>
<dbReference type="GO" id="GO:0005524">
    <property type="term" value="F:ATP binding"/>
    <property type="evidence" value="ECO:0007669"/>
    <property type="project" value="UniProtKB-UniRule"/>
</dbReference>
<evidence type="ECO:0000259" key="16">
    <source>
        <dbReference type="Pfam" id="PF04926"/>
    </source>
</evidence>
<dbReference type="PANTHER" id="PTHR10682:SF10">
    <property type="entry name" value="POLYNUCLEOTIDE ADENYLYLTRANSFERASE"/>
    <property type="match status" value="1"/>
</dbReference>
<feature type="binding site" evidence="14">
    <location>
        <position position="114"/>
    </location>
    <ligand>
        <name>Mg(2+)</name>
        <dbReference type="ChEBI" id="CHEBI:18420"/>
        <label>1</label>
        <note>catalytic</note>
    </ligand>
</feature>
<feature type="binding site" evidence="13">
    <location>
        <begin position="101"/>
        <end position="103"/>
    </location>
    <ligand>
        <name>ATP</name>
        <dbReference type="ChEBI" id="CHEBI:30616"/>
    </ligand>
</feature>
<evidence type="ECO:0000256" key="13">
    <source>
        <dbReference type="PIRSR" id="PIRSR018425-1"/>
    </source>
</evidence>
<feature type="binding site" evidence="13">
    <location>
        <begin position="114"/>
        <end position="116"/>
    </location>
    <ligand>
        <name>ATP</name>
        <dbReference type="ChEBI" id="CHEBI:30616"/>
    </ligand>
</feature>
<feature type="binding site" evidence="14">
    <location>
        <position position="168"/>
    </location>
    <ligand>
        <name>Mg(2+)</name>
        <dbReference type="ChEBI" id="CHEBI:18420"/>
        <label>2</label>
        <note>catalytic</note>
    </ligand>
</feature>
<feature type="domain" description="Poly(A) polymerase central" evidence="17">
    <location>
        <begin position="220"/>
        <end position="365"/>
    </location>
</feature>
<feature type="binding site" evidence="13">
    <location>
        <begin position="247"/>
        <end position="248"/>
    </location>
    <ligand>
        <name>ATP</name>
        <dbReference type="ChEBI" id="CHEBI:30616"/>
    </ligand>
</feature>
<evidence type="ECO:0000256" key="15">
    <source>
        <dbReference type="SAM" id="MobiDB-lite"/>
    </source>
</evidence>
<dbReference type="GO" id="GO:1990817">
    <property type="term" value="F:poly(A) RNA polymerase activity"/>
    <property type="evidence" value="ECO:0007669"/>
    <property type="project" value="UniProtKB-UniRule"/>
</dbReference>
<keyword evidence="7 12" id="KW-0547">Nucleotide-binding</keyword>
<comment type="similarity">
    <text evidence="3 12">Belongs to the poly(A) polymerase family.</text>
</comment>
<keyword evidence="10 12" id="KW-0539">Nucleus</keyword>
<feature type="region of interest" description="Disordered" evidence="15">
    <location>
        <begin position="1"/>
        <end position="25"/>
    </location>
</feature>
<dbReference type="PANTHER" id="PTHR10682">
    <property type="entry name" value="POLY A POLYMERASE"/>
    <property type="match status" value="1"/>
</dbReference>
<feature type="binding site" evidence="13">
    <location>
        <position position="168"/>
    </location>
    <ligand>
        <name>ATP</name>
        <dbReference type="ChEBI" id="CHEBI:30616"/>
    </ligand>
</feature>
<comment type="catalytic activity">
    <reaction evidence="11 12">
        <text>RNA(n) + ATP = RNA(n)-3'-adenine ribonucleotide + diphosphate</text>
        <dbReference type="Rhea" id="RHEA:11332"/>
        <dbReference type="Rhea" id="RHEA-COMP:14527"/>
        <dbReference type="Rhea" id="RHEA-COMP:17347"/>
        <dbReference type="ChEBI" id="CHEBI:30616"/>
        <dbReference type="ChEBI" id="CHEBI:33019"/>
        <dbReference type="ChEBI" id="CHEBI:140395"/>
        <dbReference type="ChEBI" id="CHEBI:173115"/>
        <dbReference type="EC" id="2.7.7.19"/>
    </reaction>
</comment>
<protein>
    <recommendedName>
        <fullName evidence="12">Poly(A) polymerase</fullName>
        <ecNumber evidence="12">2.7.7.19</ecNumber>
    </recommendedName>
</protein>
<dbReference type="SUPFAM" id="SSF81631">
    <property type="entry name" value="PAP/OAS1 substrate-binding domain"/>
    <property type="match status" value="1"/>
</dbReference>
<dbReference type="Gene3D" id="1.10.1410.10">
    <property type="match status" value="1"/>
</dbReference>
<evidence type="ECO:0000256" key="4">
    <source>
        <dbReference type="ARBA" id="ARBA00022664"/>
    </source>
</evidence>
<sequence>MENNNRQSTDSNNDQSQPGYFGVTSPISLAVPKPQDLKLTKDLETALKPHGMFESVQELTHRMEILSKLDGLVKQWVREVSIQKNIPPSVADHVGGKIYTFGSYRLGVHNRGADIDSLCVVPRHIDRSDYFTSFYELLKEQPEVSDLRAVEEAFVPVIKMTFDNIEIDMTFARLALKEIPDDMELKDDNILRNLDRKCVYSLNGCRVTDEILRLVPNIDSFRLALRAIKLWAKSHGIYSNVLGYLGGVSWAMLVARTCQLYPHAAASTIVQKFFLVFSTWPWPKPVFLKMPNNSVNFGFQNWDPRVNPSDRYHLMPIITPAYPHQNSTFNCSQSTRQVMMDEFRRGLEVTEEIHSNKATWDKLFETPNFFTKYKHYIAIIASSNSEEDQLKWYGHVESKLRHLTQTLERNQHIQLPHIWPKSFSPVDPKPGRHSTQWFIGLVFAKCGSLNIDLTTDFANFTVMVKSDAERRNVYSDGMDLDAKYVRRKDLHQYLPVQVIGKKKEGVESRKRKKSECGGEDPKRARTEEEVNSSLNGSATEESFANNSQDASNSSDLLDDSASDPVEAPAAHNVMTATSAAIRAGEVSSNYNCRNVVLQDFPANLAPDIWCSTSGSGLKRRFKTARRRI</sequence>
<feature type="compositionally biased region" description="Basic and acidic residues" evidence="15">
    <location>
        <begin position="504"/>
        <end position="528"/>
    </location>
</feature>
<dbReference type="Gene3D" id="3.30.460.10">
    <property type="entry name" value="Beta Polymerase, domain 2"/>
    <property type="match status" value="1"/>
</dbReference>
<name>A0A1D2NA90_ORCCI</name>
<feature type="domain" description="Poly(A) polymerase RNA-binding" evidence="16">
    <location>
        <begin position="368"/>
        <end position="424"/>
    </location>
</feature>
<evidence type="ECO:0000256" key="5">
    <source>
        <dbReference type="ARBA" id="ARBA00022679"/>
    </source>
</evidence>
<keyword evidence="5 12" id="KW-0808">Transferase</keyword>